<comment type="caution">
    <text evidence="1">The sequence shown here is derived from an EMBL/GenBank/DDBJ whole genome shotgun (WGS) entry which is preliminary data.</text>
</comment>
<accession>A0A0C1YGV3</accession>
<reference evidence="1" key="3">
    <citation type="submission" date="2020-02" db="EMBL/GenBank/DDBJ databases">
        <authorList>
            <person name="Sarangi A.N."/>
            <person name="Ghosh S."/>
            <person name="Mukherjee M."/>
            <person name="Tripathy S."/>
        </authorList>
    </citation>
    <scope>NUCLEOTIDE SEQUENCE</scope>
    <source>
        <strain evidence="1">BDU141951</strain>
    </source>
</reference>
<organism evidence="1">
    <name type="scientific">Lyngbya confervoides BDU141951</name>
    <dbReference type="NCBI Taxonomy" id="1574623"/>
    <lineage>
        <taxon>Bacteria</taxon>
        <taxon>Bacillati</taxon>
        <taxon>Cyanobacteriota</taxon>
        <taxon>Cyanophyceae</taxon>
        <taxon>Oscillatoriophycideae</taxon>
        <taxon>Oscillatoriales</taxon>
        <taxon>Microcoleaceae</taxon>
        <taxon>Lyngbya</taxon>
    </lineage>
</organism>
<reference evidence="1" key="1">
    <citation type="submission" date="2014-11" db="EMBL/GenBank/DDBJ databases">
        <authorList>
            <person name="Malar M.C."/>
            <person name="Sen D."/>
            <person name="Tripathy S."/>
        </authorList>
    </citation>
    <scope>NUCLEOTIDE SEQUENCE</scope>
    <source>
        <strain evidence="1">BDU141951</strain>
    </source>
</reference>
<name>A0A0C1YGV3_9CYAN</name>
<reference evidence="1" key="2">
    <citation type="journal article" date="2015" name="Genome Announc.">
        <title>Draft Genome Sequence of Filamentous Marine Cyanobacterium Lyngbya confervoides Strain BDU141951.</title>
        <authorList>
            <person name="Chandrababunaidu M.M."/>
            <person name="Sen D."/>
            <person name="Tripathy S."/>
        </authorList>
    </citation>
    <scope>NUCLEOTIDE SEQUENCE</scope>
    <source>
        <strain evidence="1">BDU141951</strain>
    </source>
</reference>
<proteinExistence type="predicted"/>
<gene>
    <name evidence="1" type="ORF">QQ91_013150</name>
</gene>
<protein>
    <submittedName>
        <fullName evidence="1">Uncharacterized protein</fullName>
    </submittedName>
</protein>
<evidence type="ECO:0000313" key="1">
    <source>
        <dbReference type="EMBL" id="NEV68061.1"/>
    </source>
</evidence>
<dbReference type="EMBL" id="JTHE02000003">
    <property type="protein sequence ID" value="NEV68061.1"/>
    <property type="molecule type" value="Genomic_DNA"/>
</dbReference>
<sequence length="218" mass="24825">MTEMRCIEIVPPSVGAGKVGVIIHGEFSRTPLWFGEATYSEVFEASGRQLLHRDDEDGVYEAMYGPIDGFPLWALHGEADCTSHIYYFDDERVLQGVALEPVRGISVKVGDLVMEPYYLERRNDGYQYPIFDTLVVKARSYLDQCLEGDRLLLKYRGLYRQAGIFFAGGAENADLLYSLGCFSQEWLSVPLEALGWTNYLREREERRLVGVGWEAQPF</sequence>
<dbReference type="AlphaFoldDB" id="A0A0C1YGV3"/>